<dbReference type="PROSITE" id="PS50893">
    <property type="entry name" value="ABC_TRANSPORTER_2"/>
    <property type="match status" value="1"/>
</dbReference>
<keyword evidence="4" id="KW-0547">Nucleotide-binding</keyword>
<evidence type="ECO:0000256" key="2">
    <source>
        <dbReference type="ARBA" id="ARBA00022448"/>
    </source>
</evidence>
<reference evidence="13" key="3">
    <citation type="submission" date="2022-09" db="EMBL/GenBank/DDBJ databases">
        <title>Complete genome sequence of Vulcanisaeta souniana.</title>
        <authorList>
            <person name="Kato S."/>
            <person name="Itoh T."/>
            <person name="Ohkuma M."/>
        </authorList>
    </citation>
    <scope>NUCLEOTIDE SEQUENCE [LARGE SCALE GENOMIC DNA]</scope>
    <source>
        <strain evidence="13">JCM 11219</strain>
    </source>
</reference>
<protein>
    <submittedName>
        <fullName evidence="11">Daunorubicin resistance protein DrrA family ABC transporter ATP-binding protein</fullName>
    </submittedName>
</protein>
<dbReference type="PANTHER" id="PTHR43582:SF2">
    <property type="entry name" value="LINEARMYCIN RESISTANCE ATP-BINDING PROTEIN LNRL"/>
    <property type="match status" value="1"/>
</dbReference>
<dbReference type="AlphaFoldDB" id="A0A830EJF5"/>
<dbReference type="PROSITE" id="PS00211">
    <property type="entry name" value="ABC_TRANSPORTER_1"/>
    <property type="match status" value="1"/>
</dbReference>
<dbReference type="Pfam" id="PF00005">
    <property type="entry name" value="ABC_tran"/>
    <property type="match status" value="1"/>
</dbReference>
<dbReference type="GO" id="GO:0005886">
    <property type="term" value="C:plasma membrane"/>
    <property type="evidence" value="ECO:0007669"/>
    <property type="project" value="UniProtKB-SubCell"/>
</dbReference>
<evidence type="ECO:0000256" key="1">
    <source>
        <dbReference type="ARBA" id="ARBA00004413"/>
    </source>
</evidence>
<keyword evidence="3" id="KW-1003">Cell membrane</keyword>
<keyword evidence="6" id="KW-1278">Translocase</keyword>
<dbReference type="SMART" id="SM00382">
    <property type="entry name" value="AAA"/>
    <property type="match status" value="1"/>
</dbReference>
<dbReference type="Proteomes" id="UP000657075">
    <property type="component" value="Unassembled WGS sequence"/>
</dbReference>
<evidence type="ECO:0000256" key="7">
    <source>
        <dbReference type="ARBA" id="ARBA00023136"/>
    </source>
</evidence>
<dbReference type="InterPro" id="IPR017871">
    <property type="entry name" value="ABC_transporter-like_CS"/>
</dbReference>
<evidence type="ECO:0000256" key="4">
    <source>
        <dbReference type="ARBA" id="ARBA00022741"/>
    </source>
</evidence>
<dbReference type="EMBL" id="AP026830">
    <property type="protein sequence ID" value="BDR92585.1"/>
    <property type="molecule type" value="Genomic_DNA"/>
</dbReference>
<comment type="subcellular location">
    <subcellularLocation>
        <location evidence="1">Cell membrane</location>
        <topology evidence="1">Peripheral membrane protein</topology>
        <orientation evidence="1">Cytoplasmic side</orientation>
    </subcellularLocation>
</comment>
<keyword evidence="13" id="KW-1185">Reference proteome</keyword>
<evidence type="ECO:0000259" key="9">
    <source>
        <dbReference type="PROSITE" id="PS50893"/>
    </source>
</evidence>
<dbReference type="GO" id="GO:0016887">
    <property type="term" value="F:ATP hydrolysis activity"/>
    <property type="evidence" value="ECO:0007669"/>
    <property type="project" value="InterPro"/>
</dbReference>
<dbReference type="EMBL" id="BMNM01000009">
    <property type="protein sequence ID" value="GGI82743.1"/>
    <property type="molecule type" value="Genomic_DNA"/>
</dbReference>
<dbReference type="Gene3D" id="3.40.50.300">
    <property type="entry name" value="P-loop containing nucleotide triphosphate hydrolases"/>
    <property type="match status" value="1"/>
</dbReference>
<organism evidence="11 12">
    <name type="scientific">Vulcanisaeta souniana JCM 11219</name>
    <dbReference type="NCBI Taxonomy" id="1293586"/>
    <lineage>
        <taxon>Archaea</taxon>
        <taxon>Thermoproteota</taxon>
        <taxon>Thermoprotei</taxon>
        <taxon>Thermoproteales</taxon>
        <taxon>Thermoproteaceae</taxon>
        <taxon>Vulcanisaeta</taxon>
    </lineage>
</organism>
<dbReference type="GO" id="GO:0005524">
    <property type="term" value="F:ATP binding"/>
    <property type="evidence" value="ECO:0007669"/>
    <property type="project" value="UniProtKB-KW"/>
</dbReference>
<dbReference type="Pfam" id="PF13732">
    <property type="entry name" value="DrrA1-3_C"/>
    <property type="match status" value="1"/>
</dbReference>
<evidence type="ECO:0000256" key="6">
    <source>
        <dbReference type="ARBA" id="ARBA00022967"/>
    </source>
</evidence>
<reference evidence="11" key="2">
    <citation type="submission" date="2020-09" db="EMBL/GenBank/DDBJ databases">
        <authorList>
            <person name="Sun Q."/>
            <person name="Ohkuma M."/>
        </authorList>
    </citation>
    <scope>NUCLEOTIDE SEQUENCE</scope>
    <source>
        <strain evidence="11">JCM 11219</strain>
    </source>
</reference>
<evidence type="ECO:0000313" key="10">
    <source>
        <dbReference type="EMBL" id="BDR92585.1"/>
    </source>
</evidence>
<evidence type="ECO:0000256" key="8">
    <source>
        <dbReference type="ARBA" id="ARBA00049985"/>
    </source>
</evidence>
<reference evidence="10" key="4">
    <citation type="journal article" date="2023" name="Microbiol. Resour. Announc.">
        <title>Complete Genome Sequence of Vulcanisaeta souniana Strain IC-059, a Hyperthermophilic Archaeon Isolated from Hot Spring Water in Japan.</title>
        <authorList>
            <person name="Kato S."/>
            <person name="Itoh T."/>
            <person name="Wu L."/>
            <person name="Ma J."/>
            <person name="Ohkuma M."/>
        </authorList>
    </citation>
    <scope>NUCLEOTIDE SEQUENCE</scope>
    <source>
        <strain evidence="10">JCM 11219</strain>
    </source>
</reference>
<dbReference type="InterPro" id="IPR005894">
    <property type="entry name" value="DrrA"/>
</dbReference>
<dbReference type="GO" id="GO:1900753">
    <property type="term" value="P:doxorubicin transport"/>
    <property type="evidence" value="ECO:0007669"/>
    <property type="project" value="InterPro"/>
</dbReference>
<dbReference type="NCBIfam" id="TIGR01188">
    <property type="entry name" value="drrA"/>
    <property type="match status" value="1"/>
</dbReference>
<dbReference type="InterPro" id="IPR025302">
    <property type="entry name" value="DrrA1/2-like_C"/>
</dbReference>
<dbReference type="FunFam" id="3.40.50.300:FF:000589">
    <property type="entry name" value="ABC transporter, ATP-binding subunit"/>
    <property type="match status" value="1"/>
</dbReference>
<keyword evidence="7" id="KW-0472">Membrane</keyword>
<name>A0A830EJF5_9CREN</name>
<evidence type="ECO:0000313" key="12">
    <source>
        <dbReference type="Proteomes" id="UP000657075"/>
    </source>
</evidence>
<dbReference type="InterPro" id="IPR027417">
    <property type="entry name" value="P-loop_NTPase"/>
</dbReference>
<dbReference type="SUPFAM" id="SSF52540">
    <property type="entry name" value="P-loop containing nucleoside triphosphate hydrolases"/>
    <property type="match status" value="1"/>
</dbReference>
<feature type="domain" description="ABC transporter" evidence="9">
    <location>
        <begin position="5"/>
        <end position="236"/>
    </location>
</feature>
<dbReference type="Proteomes" id="UP001060771">
    <property type="component" value="Chromosome"/>
</dbReference>
<keyword evidence="2" id="KW-0813">Transport</keyword>
<sequence length="332" mass="37025">METAIKAINLAKRYGNFTAVDHINFEVYYGEIFGFLGPNGAGKTTTIKMLTTVTRPSDGTAIVNGYDVVKQPAKVRESIGVVPQEYTADEDLTGWENLMLVAALYGIPKREAGERAAELLDLVELSYAADRKVETYSGGMRRRLEIAMGLINRPAILFLDEPTLGLDAQTRAAIWDYVYRLRRQYGMTIFMTTHYLEEADRYAERVAIIDHGKILAIGTPKELKEKVGGDIVTIEINGDINTARKIVESIEGVTGVTVSNNVITFKVRSGSTAAPIILEALNKLSIRATSITIKEPTMDEVFLEFTGKRLRDEESNSEDFMKFRRTVARARR</sequence>
<keyword evidence="5 11" id="KW-0067">ATP-binding</keyword>
<gene>
    <name evidence="11" type="ORF">GCM10007112_19390</name>
    <name evidence="10" type="ORF">Vsou_16780</name>
</gene>
<reference evidence="11" key="1">
    <citation type="journal article" date="2014" name="Int. J. Syst. Evol. Microbiol.">
        <title>Complete genome sequence of Corynebacterium casei LMG S-19264T (=DSM 44701T), isolated from a smear-ripened cheese.</title>
        <authorList>
            <consortium name="US DOE Joint Genome Institute (JGI-PGF)"/>
            <person name="Walter F."/>
            <person name="Albersmeier A."/>
            <person name="Kalinowski J."/>
            <person name="Ruckert C."/>
        </authorList>
    </citation>
    <scope>NUCLEOTIDE SEQUENCE</scope>
    <source>
        <strain evidence="11">JCM 11219</strain>
    </source>
</reference>
<accession>A0A830EJF5</accession>
<comment type="similarity">
    <text evidence="8">Belongs to the ABC transporter superfamily. Drug exporter-1 (DrugE1) (TC 3.A.1.105) family.</text>
</comment>
<evidence type="ECO:0000256" key="5">
    <source>
        <dbReference type="ARBA" id="ARBA00022840"/>
    </source>
</evidence>
<evidence type="ECO:0000313" key="11">
    <source>
        <dbReference type="EMBL" id="GGI82743.1"/>
    </source>
</evidence>
<proteinExistence type="inferred from homology"/>
<evidence type="ECO:0000256" key="3">
    <source>
        <dbReference type="ARBA" id="ARBA00022475"/>
    </source>
</evidence>
<dbReference type="PANTHER" id="PTHR43582">
    <property type="entry name" value="LINEARMYCIN RESISTANCE ATP-BINDING PROTEIN LNRL"/>
    <property type="match status" value="1"/>
</dbReference>
<evidence type="ECO:0000313" key="13">
    <source>
        <dbReference type="Proteomes" id="UP001060771"/>
    </source>
</evidence>
<dbReference type="GO" id="GO:0043215">
    <property type="term" value="P:daunorubicin transport"/>
    <property type="evidence" value="ECO:0007669"/>
    <property type="project" value="InterPro"/>
</dbReference>
<dbReference type="InterPro" id="IPR003593">
    <property type="entry name" value="AAA+_ATPase"/>
</dbReference>
<dbReference type="InterPro" id="IPR003439">
    <property type="entry name" value="ABC_transporter-like_ATP-bd"/>
</dbReference>